<feature type="compositionally biased region" description="Polar residues" evidence="1">
    <location>
        <begin position="13"/>
        <end position="39"/>
    </location>
</feature>
<dbReference type="AlphaFoldDB" id="A0A6A5V7R7"/>
<organism evidence="2 3">
    <name type="scientific">Bimuria novae-zelandiae CBS 107.79</name>
    <dbReference type="NCBI Taxonomy" id="1447943"/>
    <lineage>
        <taxon>Eukaryota</taxon>
        <taxon>Fungi</taxon>
        <taxon>Dikarya</taxon>
        <taxon>Ascomycota</taxon>
        <taxon>Pezizomycotina</taxon>
        <taxon>Dothideomycetes</taxon>
        <taxon>Pleosporomycetidae</taxon>
        <taxon>Pleosporales</taxon>
        <taxon>Massarineae</taxon>
        <taxon>Didymosphaeriaceae</taxon>
        <taxon>Bimuria</taxon>
    </lineage>
</organism>
<dbReference type="PANTHER" id="PTHR37535:SF2">
    <property type="entry name" value="FINGER DOMAIN PROTEIN, PUTATIVE (AFU_ORTHOLOGUE AFUA_6G09300)-RELATED"/>
    <property type="match status" value="1"/>
</dbReference>
<dbReference type="Pfam" id="PF11917">
    <property type="entry name" value="DUF3435"/>
    <property type="match status" value="1"/>
</dbReference>
<evidence type="ECO:0000256" key="1">
    <source>
        <dbReference type="SAM" id="MobiDB-lite"/>
    </source>
</evidence>
<protein>
    <submittedName>
        <fullName evidence="2">Uncharacterized protein</fullName>
    </submittedName>
</protein>
<dbReference type="EMBL" id="ML976680">
    <property type="protein sequence ID" value="KAF1973453.1"/>
    <property type="molecule type" value="Genomic_DNA"/>
</dbReference>
<sequence length="425" mass="48677">MRRRLPSDDSSDGSEYTESNADGSVTSDTDLTDNETCSNEDGKQGEEVEDQAWLFADKNHPPEHYTSMLETFDEREYTKEDYKESTASQVLRKLAKKHGLKKIGRDKACMYVEDLTRVLETNLVTTEKRYSHGRYRIQTQVYLQLGGFTANRPKALLSLCYRHVQVTLLRDPEGGPHRVLLKLTFEFTKEFLGIKDMQVFFSSKIYLSFRDTNNLVRNTFPIPEVIYDKTLTFSPHVFLLGMLFHDGAFAAYNLTSPEELSRLSIPPERNELPLRLNRKLDDIPVFRMAERTPEGWVISKDKPLPDSTLRPWIKSLGEITRFAQITRPYSLRYAGGKAFNENGNVSEAMQNLMMGHANIRTFLKHYLSRRVTVDTQAVVRGIQPQDALMRAACTMSRSIDARRPRSLTPEQSASPWNKTFALPSA</sequence>
<dbReference type="Proteomes" id="UP000800036">
    <property type="component" value="Unassembled WGS sequence"/>
</dbReference>
<dbReference type="InterPro" id="IPR021842">
    <property type="entry name" value="DUF3435"/>
</dbReference>
<name>A0A6A5V7R7_9PLEO</name>
<dbReference type="PANTHER" id="PTHR37535">
    <property type="entry name" value="FLUG DOMAIN PROTEIN"/>
    <property type="match status" value="1"/>
</dbReference>
<gene>
    <name evidence="2" type="ORF">BU23DRAFT_568161</name>
</gene>
<keyword evidence="3" id="KW-1185">Reference proteome</keyword>
<evidence type="ECO:0000313" key="3">
    <source>
        <dbReference type="Proteomes" id="UP000800036"/>
    </source>
</evidence>
<dbReference type="OrthoDB" id="4485682at2759"/>
<evidence type="ECO:0000313" key="2">
    <source>
        <dbReference type="EMBL" id="KAF1973453.1"/>
    </source>
</evidence>
<feature type="region of interest" description="Disordered" evidence="1">
    <location>
        <begin position="400"/>
        <end position="425"/>
    </location>
</feature>
<feature type="compositionally biased region" description="Polar residues" evidence="1">
    <location>
        <begin position="408"/>
        <end position="417"/>
    </location>
</feature>
<reference evidence="2" key="1">
    <citation type="journal article" date="2020" name="Stud. Mycol.">
        <title>101 Dothideomycetes genomes: a test case for predicting lifestyles and emergence of pathogens.</title>
        <authorList>
            <person name="Haridas S."/>
            <person name="Albert R."/>
            <person name="Binder M."/>
            <person name="Bloem J."/>
            <person name="Labutti K."/>
            <person name="Salamov A."/>
            <person name="Andreopoulos B."/>
            <person name="Baker S."/>
            <person name="Barry K."/>
            <person name="Bills G."/>
            <person name="Bluhm B."/>
            <person name="Cannon C."/>
            <person name="Castanera R."/>
            <person name="Culley D."/>
            <person name="Daum C."/>
            <person name="Ezra D."/>
            <person name="Gonzalez J."/>
            <person name="Henrissat B."/>
            <person name="Kuo A."/>
            <person name="Liang C."/>
            <person name="Lipzen A."/>
            <person name="Lutzoni F."/>
            <person name="Magnuson J."/>
            <person name="Mondo S."/>
            <person name="Nolan M."/>
            <person name="Ohm R."/>
            <person name="Pangilinan J."/>
            <person name="Park H.-J."/>
            <person name="Ramirez L."/>
            <person name="Alfaro M."/>
            <person name="Sun H."/>
            <person name="Tritt A."/>
            <person name="Yoshinaga Y."/>
            <person name="Zwiers L.-H."/>
            <person name="Turgeon B."/>
            <person name="Goodwin S."/>
            <person name="Spatafora J."/>
            <person name="Crous P."/>
            <person name="Grigoriev I."/>
        </authorList>
    </citation>
    <scope>NUCLEOTIDE SEQUENCE</scope>
    <source>
        <strain evidence="2">CBS 107.79</strain>
    </source>
</reference>
<feature type="region of interest" description="Disordered" evidence="1">
    <location>
        <begin position="1"/>
        <end position="46"/>
    </location>
</feature>
<proteinExistence type="predicted"/>
<accession>A0A6A5V7R7</accession>